<organism evidence="1 2">
    <name type="scientific">Dryococelus australis</name>
    <dbReference type="NCBI Taxonomy" id="614101"/>
    <lineage>
        <taxon>Eukaryota</taxon>
        <taxon>Metazoa</taxon>
        <taxon>Ecdysozoa</taxon>
        <taxon>Arthropoda</taxon>
        <taxon>Hexapoda</taxon>
        <taxon>Insecta</taxon>
        <taxon>Pterygota</taxon>
        <taxon>Neoptera</taxon>
        <taxon>Polyneoptera</taxon>
        <taxon>Phasmatodea</taxon>
        <taxon>Verophasmatodea</taxon>
        <taxon>Anareolatae</taxon>
        <taxon>Phasmatidae</taxon>
        <taxon>Eurycanthinae</taxon>
        <taxon>Dryococelus</taxon>
    </lineage>
</organism>
<reference evidence="1 2" key="1">
    <citation type="submission" date="2023-02" db="EMBL/GenBank/DDBJ databases">
        <title>LHISI_Scaffold_Assembly.</title>
        <authorList>
            <person name="Stuart O.P."/>
            <person name="Cleave R."/>
            <person name="Magrath M.J.L."/>
            <person name="Mikheyev A.S."/>
        </authorList>
    </citation>
    <scope>NUCLEOTIDE SEQUENCE [LARGE SCALE GENOMIC DNA]</scope>
    <source>
        <strain evidence="1">Daus_M_001</strain>
        <tissue evidence="1">Leg muscle</tissue>
    </source>
</reference>
<proteinExistence type="predicted"/>
<evidence type="ECO:0000313" key="1">
    <source>
        <dbReference type="EMBL" id="KAJ8875240.1"/>
    </source>
</evidence>
<keyword evidence="2" id="KW-1185">Reference proteome</keyword>
<comment type="caution">
    <text evidence="1">The sequence shown here is derived from an EMBL/GenBank/DDBJ whole genome shotgun (WGS) entry which is preliminary data.</text>
</comment>
<dbReference type="Proteomes" id="UP001159363">
    <property type="component" value="Chromosome 8"/>
</dbReference>
<name>A0ABQ9GT82_9NEOP</name>
<sequence>MDKKEKAKGDHTSKVCNIRGRTHHCNSMDVYPSALDIASLQENKKILSPVLQTFLDILITKSGSDLKKAAIGQAILQACQPLIDLHPAYHGCVYTTLKFVCEEAKRLNVTTPSVKFNQYLWIKPMEVICSNHESEFDNMVIDLADFTH</sequence>
<evidence type="ECO:0000313" key="2">
    <source>
        <dbReference type="Proteomes" id="UP001159363"/>
    </source>
</evidence>
<protein>
    <submittedName>
        <fullName evidence="1">Uncharacterized protein</fullName>
    </submittedName>
</protein>
<gene>
    <name evidence="1" type="ORF">PR048_023135</name>
</gene>
<accession>A0ABQ9GT82</accession>
<dbReference type="EMBL" id="JARBHB010000009">
    <property type="protein sequence ID" value="KAJ8875240.1"/>
    <property type="molecule type" value="Genomic_DNA"/>
</dbReference>